<sequence length="343" mass="38758">MPLRFPSSWLTTEPDVVELLSSKSIEQECSCLEEEKKAYVNDQSKDPKRRLVKTPSNWEGCQLRSGDPGGRGFDDGTGVCRRFRRFRRVQERGPGEEGACNRASSDLKVLAEDSFFVCHFTIESVAKLSPTCIYMSLMHLSAGLLDIVRNCTYIGMADDVYALLQHNTHLYLANIVNLSKELMYQQVLRRFAHFTAIQLSDPAPLPELIMLALKEEDLNPEGNEDDDLKEKIAEMNTELLKQKAEMLEEYFSIHVDLKGNLSRLPIILDQYTPDMDRVDWENEKNCFQSIAAALGNFYAISPPLLPNPSGDGLEFYKRTVPSISPEDADNPSLTKGRDIRLAS</sequence>
<protein>
    <recommendedName>
        <fullName evidence="2">DNA mismatch repair protein Mlh1 C-terminal domain-containing protein</fullName>
    </recommendedName>
</protein>
<keyword evidence="4" id="KW-1185">Reference proteome</keyword>
<dbReference type="GO" id="GO:0140664">
    <property type="term" value="F:ATP-dependent DNA damage sensor activity"/>
    <property type="evidence" value="ECO:0007669"/>
    <property type="project" value="InterPro"/>
</dbReference>
<dbReference type="GO" id="GO:0006298">
    <property type="term" value="P:mismatch repair"/>
    <property type="evidence" value="ECO:0007669"/>
    <property type="project" value="InterPro"/>
</dbReference>
<dbReference type="Proteomes" id="UP001187471">
    <property type="component" value="Unassembled WGS sequence"/>
</dbReference>
<dbReference type="AlphaFoldDB" id="A0AA88UDK8"/>
<dbReference type="PANTHER" id="PTHR10073">
    <property type="entry name" value="DNA MISMATCH REPAIR PROTEIN MLH, PMS, MUTL"/>
    <property type="match status" value="1"/>
</dbReference>
<evidence type="ECO:0000256" key="1">
    <source>
        <dbReference type="SAM" id="MobiDB-lite"/>
    </source>
</evidence>
<dbReference type="Pfam" id="PF16413">
    <property type="entry name" value="Mlh1_C"/>
    <property type="match status" value="1"/>
</dbReference>
<name>A0AA88UDK8_9ASTE</name>
<dbReference type="InterPro" id="IPR032189">
    <property type="entry name" value="Mlh1_C"/>
</dbReference>
<dbReference type="GO" id="GO:0032389">
    <property type="term" value="C:MutLalpha complex"/>
    <property type="evidence" value="ECO:0007669"/>
    <property type="project" value="TreeGrafter"/>
</dbReference>
<dbReference type="PANTHER" id="PTHR10073:SF12">
    <property type="entry name" value="DNA MISMATCH REPAIR PROTEIN MLH1"/>
    <property type="match status" value="1"/>
</dbReference>
<feature type="region of interest" description="Disordered" evidence="1">
    <location>
        <begin position="322"/>
        <end position="343"/>
    </location>
</feature>
<accession>A0AA88UDK8</accession>
<organism evidence="3 4">
    <name type="scientific">Escallonia rubra</name>
    <dbReference type="NCBI Taxonomy" id="112253"/>
    <lineage>
        <taxon>Eukaryota</taxon>
        <taxon>Viridiplantae</taxon>
        <taxon>Streptophyta</taxon>
        <taxon>Embryophyta</taxon>
        <taxon>Tracheophyta</taxon>
        <taxon>Spermatophyta</taxon>
        <taxon>Magnoliopsida</taxon>
        <taxon>eudicotyledons</taxon>
        <taxon>Gunneridae</taxon>
        <taxon>Pentapetalae</taxon>
        <taxon>asterids</taxon>
        <taxon>campanulids</taxon>
        <taxon>Escalloniales</taxon>
        <taxon>Escalloniaceae</taxon>
        <taxon>Escallonia</taxon>
    </lineage>
</organism>
<gene>
    <name evidence="3" type="ORF">RJ640_013411</name>
</gene>
<dbReference type="GO" id="GO:0016887">
    <property type="term" value="F:ATP hydrolysis activity"/>
    <property type="evidence" value="ECO:0007669"/>
    <property type="project" value="InterPro"/>
</dbReference>
<dbReference type="InterPro" id="IPR038973">
    <property type="entry name" value="MutL/Mlh/Pms-like"/>
</dbReference>
<reference evidence="3" key="1">
    <citation type="submission" date="2022-12" db="EMBL/GenBank/DDBJ databases">
        <title>Draft genome assemblies for two species of Escallonia (Escalloniales).</title>
        <authorList>
            <person name="Chanderbali A."/>
            <person name="Dervinis C."/>
            <person name="Anghel I."/>
            <person name="Soltis D."/>
            <person name="Soltis P."/>
            <person name="Zapata F."/>
        </authorList>
    </citation>
    <scope>NUCLEOTIDE SEQUENCE</scope>
    <source>
        <strain evidence="3">UCBG92.1500</strain>
        <tissue evidence="3">Leaf</tissue>
    </source>
</reference>
<proteinExistence type="predicted"/>
<evidence type="ECO:0000259" key="2">
    <source>
        <dbReference type="Pfam" id="PF16413"/>
    </source>
</evidence>
<feature type="domain" description="DNA mismatch repair protein Mlh1 C-terminal" evidence="2">
    <location>
        <begin position="141"/>
        <end position="303"/>
    </location>
</feature>
<evidence type="ECO:0000313" key="3">
    <source>
        <dbReference type="EMBL" id="KAK2980909.1"/>
    </source>
</evidence>
<dbReference type="EMBL" id="JAVXUO010001579">
    <property type="protein sequence ID" value="KAK2980909.1"/>
    <property type="molecule type" value="Genomic_DNA"/>
</dbReference>
<evidence type="ECO:0000313" key="4">
    <source>
        <dbReference type="Proteomes" id="UP001187471"/>
    </source>
</evidence>
<comment type="caution">
    <text evidence="3">The sequence shown here is derived from an EMBL/GenBank/DDBJ whole genome shotgun (WGS) entry which is preliminary data.</text>
</comment>